<feature type="compositionally biased region" description="Gly residues" evidence="1">
    <location>
        <begin position="228"/>
        <end position="239"/>
    </location>
</feature>
<evidence type="ECO:0000256" key="2">
    <source>
        <dbReference type="SAM" id="Phobius"/>
    </source>
</evidence>
<dbReference type="EMBL" id="CP003117">
    <property type="protein sequence ID" value="AET63573.1"/>
    <property type="molecule type" value="Genomic_DNA"/>
</dbReference>
<dbReference type="AlphaFoldDB" id="G7WL19"/>
<feature type="region of interest" description="Disordered" evidence="1">
    <location>
        <begin position="30"/>
        <end position="76"/>
    </location>
</feature>
<proteinExistence type="predicted"/>
<dbReference type="GeneID" id="12509351"/>
<gene>
    <name evidence="3" type="ordered locus">Mhar_0182</name>
</gene>
<keyword evidence="4" id="KW-1185">Reference proteome</keyword>
<evidence type="ECO:0000313" key="4">
    <source>
        <dbReference type="Proteomes" id="UP000005877"/>
    </source>
</evidence>
<dbReference type="Proteomes" id="UP000005877">
    <property type="component" value="Chromosome"/>
</dbReference>
<keyword evidence="2" id="KW-0812">Transmembrane</keyword>
<evidence type="ECO:0000256" key="1">
    <source>
        <dbReference type="SAM" id="MobiDB-lite"/>
    </source>
</evidence>
<reference evidence="3 4" key="1">
    <citation type="journal article" date="2012" name="PLoS ONE">
        <title>The genome characteristics and predicted function of methyl-group oxidation pathway in the obligate aceticlastic methanogens, Methanosaeta spp.</title>
        <authorList>
            <person name="Zhu J."/>
            <person name="Zheng H."/>
            <person name="Ai G."/>
            <person name="Zhang G."/>
            <person name="Liu D."/>
            <person name="Liu X."/>
            <person name="Dong X."/>
        </authorList>
    </citation>
    <scope>NUCLEOTIDE SEQUENCE [LARGE SCALE GENOMIC DNA]</scope>
    <source>
        <strain evidence="3 4">6Ac</strain>
    </source>
</reference>
<organism evidence="3 4">
    <name type="scientific">Methanothrix harundinacea (strain 6Ac)</name>
    <name type="common">Methanosaeta harundinacea</name>
    <dbReference type="NCBI Taxonomy" id="1110509"/>
    <lineage>
        <taxon>Archaea</taxon>
        <taxon>Methanobacteriati</taxon>
        <taxon>Methanobacteriota</taxon>
        <taxon>Stenosarchaea group</taxon>
        <taxon>Methanomicrobia</taxon>
        <taxon>Methanotrichales</taxon>
        <taxon>Methanotrichaceae</taxon>
        <taxon>Methanothrix</taxon>
    </lineage>
</organism>
<dbReference type="HOGENOM" id="CLU_1159054_0_0_2"/>
<dbReference type="KEGG" id="mhi:Mhar_0182"/>
<evidence type="ECO:0000313" key="3">
    <source>
        <dbReference type="EMBL" id="AET63573.1"/>
    </source>
</evidence>
<feature type="transmembrane region" description="Helical" evidence="2">
    <location>
        <begin position="151"/>
        <end position="174"/>
    </location>
</feature>
<protein>
    <submittedName>
        <fullName evidence="3">Uncharacterized protein</fullName>
    </submittedName>
</protein>
<accession>G7WL19</accession>
<feature type="region of interest" description="Disordered" evidence="1">
    <location>
        <begin position="209"/>
        <end position="239"/>
    </location>
</feature>
<keyword evidence="2" id="KW-0472">Membrane</keyword>
<name>G7WL19_METH6</name>
<keyword evidence="2" id="KW-1133">Transmembrane helix</keyword>
<dbReference type="PATRIC" id="fig|1110509.7.peg.205"/>
<feature type="transmembrane region" description="Helical" evidence="2">
    <location>
        <begin position="85"/>
        <end position="111"/>
    </location>
</feature>
<dbReference type="RefSeq" id="WP_014585761.1">
    <property type="nucleotide sequence ID" value="NC_017527.1"/>
</dbReference>
<dbReference type="STRING" id="1110509.Mhar_0182"/>
<feature type="transmembrane region" description="Helical" evidence="2">
    <location>
        <begin position="186"/>
        <end position="204"/>
    </location>
</feature>
<sequence length="239" mass="24506">MVASIYRKSFAALVLIVLLALSVHGATDDDTAAPQEEATDQGNAVSGPGGDLTGEEGIDENTTAGDPAVEGEEIPDWSKPGSGTLIFIVMVIALVPFSIVFVNVLGAYHYYGKRQDILEKLLAKNGSTSQDETQSLIKEFISMEPIGVGGVARAAMAIGVIVIVGVAVVFLLVNASEGDKDIVKEILLILSGALSSVIGFYFGGRTGQEGAAAPPGSQTTEKPPETGGRPGTGGTSGTV</sequence>